<evidence type="ECO:0000313" key="12">
    <source>
        <dbReference type="Proteomes" id="UP000013827"/>
    </source>
</evidence>
<keyword evidence="7" id="KW-0560">Oxidoreductase</keyword>
<reference evidence="12" key="1">
    <citation type="journal article" date="2013" name="Nature">
        <title>Pan genome of the phytoplankton Emiliania underpins its global distribution.</title>
        <authorList>
            <person name="Read B.A."/>
            <person name="Kegel J."/>
            <person name="Klute M.J."/>
            <person name="Kuo A."/>
            <person name="Lefebvre S.C."/>
            <person name="Maumus F."/>
            <person name="Mayer C."/>
            <person name="Miller J."/>
            <person name="Monier A."/>
            <person name="Salamov A."/>
            <person name="Young J."/>
            <person name="Aguilar M."/>
            <person name="Claverie J.M."/>
            <person name="Frickenhaus S."/>
            <person name="Gonzalez K."/>
            <person name="Herman E.K."/>
            <person name="Lin Y.C."/>
            <person name="Napier J."/>
            <person name="Ogata H."/>
            <person name="Sarno A.F."/>
            <person name="Shmutz J."/>
            <person name="Schroeder D."/>
            <person name="de Vargas C."/>
            <person name="Verret F."/>
            <person name="von Dassow P."/>
            <person name="Valentin K."/>
            <person name="Van de Peer Y."/>
            <person name="Wheeler G."/>
            <person name="Dacks J.B."/>
            <person name="Delwiche C.F."/>
            <person name="Dyhrman S.T."/>
            <person name="Glockner G."/>
            <person name="John U."/>
            <person name="Richards T."/>
            <person name="Worden A.Z."/>
            <person name="Zhang X."/>
            <person name="Grigoriev I.V."/>
            <person name="Allen A.E."/>
            <person name="Bidle K."/>
            <person name="Borodovsky M."/>
            <person name="Bowler C."/>
            <person name="Brownlee C."/>
            <person name="Cock J.M."/>
            <person name="Elias M."/>
            <person name="Gladyshev V.N."/>
            <person name="Groth M."/>
            <person name="Guda C."/>
            <person name="Hadaegh A."/>
            <person name="Iglesias-Rodriguez M.D."/>
            <person name="Jenkins J."/>
            <person name="Jones B.M."/>
            <person name="Lawson T."/>
            <person name="Leese F."/>
            <person name="Lindquist E."/>
            <person name="Lobanov A."/>
            <person name="Lomsadze A."/>
            <person name="Malik S.B."/>
            <person name="Marsh M.E."/>
            <person name="Mackinder L."/>
            <person name="Mock T."/>
            <person name="Mueller-Roeber B."/>
            <person name="Pagarete A."/>
            <person name="Parker M."/>
            <person name="Probert I."/>
            <person name="Quesneville H."/>
            <person name="Raines C."/>
            <person name="Rensing S.A."/>
            <person name="Riano-Pachon D.M."/>
            <person name="Richier S."/>
            <person name="Rokitta S."/>
            <person name="Shiraiwa Y."/>
            <person name="Soanes D.M."/>
            <person name="van der Giezen M."/>
            <person name="Wahlund T.M."/>
            <person name="Williams B."/>
            <person name="Wilson W."/>
            <person name="Wolfe G."/>
            <person name="Wurch L.L."/>
        </authorList>
    </citation>
    <scope>NUCLEOTIDE SEQUENCE</scope>
</reference>
<keyword evidence="4" id="KW-0816">Tricarboxylic acid cycle</keyword>
<dbReference type="InterPro" id="IPR004790">
    <property type="entry name" value="Isocitrate_DH_NADP"/>
</dbReference>
<feature type="compositionally biased region" description="Low complexity" evidence="9">
    <location>
        <begin position="323"/>
        <end position="332"/>
    </location>
</feature>
<dbReference type="PANTHER" id="PTHR11822:SF21">
    <property type="entry name" value="ISOCITRATE DEHYDROGENASE [NADP], MITOCHONDRIAL"/>
    <property type="match status" value="1"/>
</dbReference>
<dbReference type="GeneID" id="17278929"/>
<keyword evidence="6" id="KW-0460">Magnesium</keyword>
<dbReference type="SUPFAM" id="SSF53659">
    <property type="entry name" value="Isocitrate/Isopropylmalate dehydrogenase-like"/>
    <property type="match status" value="1"/>
</dbReference>
<evidence type="ECO:0000256" key="8">
    <source>
        <dbReference type="ARBA" id="ARBA00023211"/>
    </source>
</evidence>
<dbReference type="GO" id="GO:0004450">
    <property type="term" value="F:isocitrate dehydrogenase (NADP+) activity"/>
    <property type="evidence" value="ECO:0007669"/>
    <property type="project" value="InterPro"/>
</dbReference>
<organism evidence="11 12">
    <name type="scientific">Emiliania huxleyi (strain CCMP1516)</name>
    <dbReference type="NCBI Taxonomy" id="280463"/>
    <lineage>
        <taxon>Eukaryota</taxon>
        <taxon>Haptista</taxon>
        <taxon>Haptophyta</taxon>
        <taxon>Prymnesiophyceae</taxon>
        <taxon>Isochrysidales</taxon>
        <taxon>Noelaerhabdaceae</taxon>
        <taxon>Emiliania</taxon>
    </lineage>
</organism>
<dbReference type="AlphaFoldDB" id="A0A0D3KD81"/>
<dbReference type="GO" id="GO:0006739">
    <property type="term" value="P:NADP+ metabolic process"/>
    <property type="evidence" value="ECO:0007669"/>
    <property type="project" value="TreeGrafter"/>
</dbReference>
<dbReference type="GO" id="GO:0005739">
    <property type="term" value="C:mitochondrion"/>
    <property type="evidence" value="ECO:0007669"/>
    <property type="project" value="TreeGrafter"/>
</dbReference>
<proteinExistence type="inferred from homology"/>
<evidence type="ECO:0000256" key="2">
    <source>
        <dbReference type="ARBA" id="ARBA00001946"/>
    </source>
</evidence>
<keyword evidence="8" id="KW-0464">Manganese</keyword>
<dbReference type="InterPro" id="IPR024084">
    <property type="entry name" value="IsoPropMal-DH-like_dom"/>
</dbReference>
<evidence type="ECO:0000256" key="1">
    <source>
        <dbReference type="ARBA" id="ARBA00001936"/>
    </source>
</evidence>
<reference evidence="11" key="2">
    <citation type="submission" date="2024-10" db="UniProtKB">
        <authorList>
            <consortium name="EnsemblProtists"/>
        </authorList>
    </citation>
    <scope>IDENTIFICATION</scope>
</reference>
<dbReference type="Proteomes" id="UP000013827">
    <property type="component" value="Unassembled WGS sequence"/>
</dbReference>
<comment type="cofactor">
    <cofactor evidence="2">
        <name>Mg(2+)</name>
        <dbReference type="ChEBI" id="CHEBI:18420"/>
    </cofactor>
</comment>
<evidence type="ECO:0000259" key="10">
    <source>
        <dbReference type="SMART" id="SM01329"/>
    </source>
</evidence>
<feature type="compositionally biased region" description="Low complexity" evidence="9">
    <location>
        <begin position="343"/>
        <end position="364"/>
    </location>
</feature>
<dbReference type="Pfam" id="PF00180">
    <property type="entry name" value="Iso_dh"/>
    <property type="match status" value="1"/>
</dbReference>
<dbReference type="eggNOG" id="KOG1526">
    <property type="taxonomic scope" value="Eukaryota"/>
</dbReference>
<dbReference type="SMART" id="SM01329">
    <property type="entry name" value="Iso_dh"/>
    <property type="match status" value="1"/>
</dbReference>
<dbReference type="GO" id="GO:0046872">
    <property type="term" value="F:metal ion binding"/>
    <property type="evidence" value="ECO:0007669"/>
    <property type="project" value="UniProtKB-KW"/>
</dbReference>
<feature type="region of interest" description="Disordered" evidence="9">
    <location>
        <begin position="322"/>
        <end position="364"/>
    </location>
</feature>
<name>A0A0D3KD81_EMIH1</name>
<evidence type="ECO:0000256" key="3">
    <source>
        <dbReference type="ARBA" id="ARBA00007769"/>
    </source>
</evidence>
<keyword evidence="12" id="KW-1185">Reference proteome</keyword>
<evidence type="ECO:0000256" key="9">
    <source>
        <dbReference type="SAM" id="MobiDB-lite"/>
    </source>
</evidence>
<dbReference type="Gene3D" id="3.40.718.10">
    <property type="entry name" value="Isopropylmalate Dehydrogenase"/>
    <property type="match status" value="1"/>
</dbReference>
<dbReference type="KEGG" id="ehx:EMIHUDRAFT_632221"/>
<evidence type="ECO:0000256" key="7">
    <source>
        <dbReference type="ARBA" id="ARBA00023002"/>
    </source>
</evidence>
<evidence type="ECO:0000313" key="11">
    <source>
        <dbReference type="EnsemblProtists" id="EOD33716"/>
    </source>
</evidence>
<dbReference type="GO" id="GO:0006099">
    <property type="term" value="P:tricarboxylic acid cycle"/>
    <property type="evidence" value="ECO:0007669"/>
    <property type="project" value="UniProtKB-KW"/>
</dbReference>
<keyword evidence="5" id="KW-0479">Metal-binding</keyword>
<evidence type="ECO:0000256" key="4">
    <source>
        <dbReference type="ARBA" id="ARBA00022532"/>
    </source>
</evidence>
<sequence length="364" mass="38995">MRRGWNGITISRDTIHIEGMELGYKKPVLFERHAVGGEYGAGFKAGIGKGKVVTVHLGADGDATIVDQRDLSDDNNAVVTYHNPIDNVTDLAHHFFARCLVADGGEGVVPYVVVSRTRKGVVPYVVTKKTVFKWQEGFWVAMKEVFDAHYKDNPGPSAGELPHLISDAATMQIIRWTGGGFGMAAHNYDGDMLTDEVAQVHRSPGFINSVLIGKKASGDANGEIIKEYEASHGTVADMDAARLRGEETSLNPLGMALFGAMDHSADLAGGREDVKDFTASLRKIVHKCMVEGKGTRDLCGPSGLTTEQFIDEVASQIGKDVSAATAAPTKPVAAEKDRGEGALRTSTMRLSMRSSTSSTRTATA</sequence>
<dbReference type="PANTHER" id="PTHR11822">
    <property type="entry name" value="NADP-SPECIFIC ISOCITRATE DEHYDROGENASE"/>
    <property type="match status" value="1"/>
</dbReference>
<evidence type="ECO:0000256" key="6">
    <source>
        <dbReference type="ARBA" id="ARBA00022842"/>
    </source>
</evidence>
<dbReference type="HOGENOM" id="CLU_761718_0_0_1"/>
<dbReference type="PaxDb" id="2903-EOD33716"/>
<feature type="domain" description="Isopropylmalate dehydrogenase-like" evidence="10">
    <location>
        <begin position="9"/>
        <end position="313"/>
    </location>
</feature>
<protein>
    <recommendedName>
        <fullName evidence="10">Isopropylmalate dehydrogenase-like domain-containing protein</fullName>
    </recommendedName>
</protein>
<accession>A0A0D3KD81</accession>
<dbReference type="RefSeq" id="XP_005786145.1">
    <property type="nucleotide sequence ID" value="XM_005786088.1"/>
</dbReference>
<dbReference type="EnsemblProtists" id="EOD33716">
    <property type="protein sequence ID" value="EOD33716"/>
    <property type="gene ID" value="EMIHUDRAFT_632221"/>
</dbReference>
<evidence type="ECO:0000256" key="5">
    <source>
        <dbReference type="ARBA" id="ARBA00022723"/>
    </source>
</evidence>
<comment type="similarity">
    <text evidence="3">Belongs to the isocitrate and isopropylmalate dehydrogenases family.</text>
</comment>
<comment type="cofactor">
    <cofactor evidence="1">
        <name>Mn(2+)</name>
        <dbReference type="ChEBI" id="CHEBI:29035"/>
    </cofactor>
</comment>
<dbReference type="STRING" id="2903.R1FDZ3"/>
<dbReference type="GO" id="GO:0006102">
    <property type="term" value="P:isocitrate metabolic process"/>
    <property type="evidence" value="ECO:0007669"/>
    <property type="project" value="InterPro"/>
</dbReference>